<feature type="compositionally biased region" description="Polar residues" evidence="3">
    <location>
        <begin position="1022"/>
        <end position="1033"/>
    </location>
</feature>
<keyword evidence="1 2" id="KW-0694">RNA-binding</keyword>
<dbReference type="Pfam" id="PF21071">
    <property type="entry name" value="LARP1_HEAT"/>
    <property type="match status" value="1"/>
</dbReference>
<dbReference type="PROSITE" id="PS50961">
    <property type="entry name" value="HTH_LA"/>
    <property type="match status" value="1"/>
</dbReference>
<dbReference type="Proteomes" id="UP000019149">
    <property type="component" value="Unassembled WGS sequence"/>
</dbReference>
<dbReference type="InterPro" id="IPR036390">
    <property type="entry name" value="WH_DNA-bd_sf"/>
</dbReference>
<dbReference type="GeneID" id="36344574"/>
<proteinExistence type="predicted"/>
<evidence type="ECO:0000256" key="3">
    <source>
        <dbReference type="SAM" id="MobiDB-lite"/>
    </source>
</evidence>
<feature type="region of interest" description="Disordered" evidence="3">
    <location>
        <begin position="395"/>
        <end position="438"/>
    </location>
</feature>
<dbReference type="SMART" id="SM00684">
    <property type="entry name" value="DM15"/>
    <property type="match status" value="3"/>
</dbReference>
<accession>W6US98</accession>
<evidence type="ECO:0000256" key="1">
    <source>
        <dbReference type="ARBA" id="ARBA00022884"/>
    </source>
</evidence>
<dbReference type="GO" id="GO:0000339">
    <property type="term" value="F:RNA cap binding"/>
    <property type="evidence" value="ECO:0007669"/>
    <property type="project" value="InterPro"/>
</dbReference>
<feature type="compositionally biased region" description="Basic residues" evidence="3">
    <location>
        <begin position="1189"/>
        <end position="1198"/>
    </location>
</feature>
<gene>
    <name evidence="5" type="ORF">EGR_08859</name>
</gene>
<name>W6US98_ECHGR</name>
<feature type="region of interest" description="Disordered" evidence="3">
    <location>
        <begin position="685"/>
        <end position="708"/>
    </location>
</feature>
<evidence type="ECO:0000313" key="5">
    <source>
        <dbReference type="EMBL" id="EUB56314.1"/>
    </source>
</evidence>
<dbReference type="EMBL" id="APAU02000121">
    <property type="protein sequence ID" value="EUB56314.1"/>
    <property type="molecule type" value="Genomic_DNA"/>
</dbReference>
<dbReference type="Gene3D" id="1.10.10.10">
    <property type="entry name" value="Winged helix-like DNA-binding domain superfamily/Winged helix DNA-binding domain"/>
    <property type="match status" value="1"/>
</dbReference>
<reference evidence="5 6" key="1">
    <citation type="journal article" date="2013" name="Nat. Genet.">
        <title>The genome of the hydatid tapeworm Echinococcus granulosus.</title>
        <authorList>
            <person name="Zheng H."/>
            <person name="Zhang W."/>
            <person name="Zhang L."/>
            <person name="Zhang Z."/>
            <person name="Li J."/>
            <person name="Lu G."/>
            <person name="Zhu Y."/>
            <person name="Wang Y."/>
            <person name="Huang Y."/>
            <person name="Liu J."/>
            <person name="Kang H."/>
            <person name="Chen J."/>
            <person name="Wang L."/>
            <person name="Chen A."/>
            <person name="Yu S."/>
            <person name="Gao Z."/>
            <person name="Jin L."/>
            <person name="Gu W."/>
            <person name="Wang Z."/>
            <person name="Zhao L."/>
            <person name="Shi B."/>
            <person name="Wen H."/>
            <person name="Lin R."/>
            <person name="Jones M.K."/>
            <person name="Brejova B."/>
            <person name="Vinar T."/>
            <person name="Zhao G."/>
            <person name="McManus D.P."/>
            <person name="Chen Z."/>
            <person name="Zhou Y."/>
            <person name="Wang S."/>
        </authorList>
    </citation>
    <scope>NUCLEOTIDE SEQUENCE [LARGE SCALE GENOMIC DNA]</scope>
</reference>
<dbReference type="InterPro" id="IPR006607">
    <property type="entry name" value="DM15"/>
</dbReference>
<organism evidence="5 6">
    <name type="scientific">Echinococcus granulosus</name>
    <name type="common">Hydatid tapeworm</name>
    <dbReference type="NCBI Taxonomy" id="6210"/>
    <lineage>
        <taxon>Eukaryota</taxon>
        <taxon>Metazoa</taxon>
        <taxon>Spiralia</taxon>
        <taxon>Lophotrochozoa</taxon>
        <taxon>Platyhelminthes</taxon>
        <taxon>Cestoda</taxon>
        <taxon>Eucestoda</taxon>
        <taxon>Cyclophyllidea</taxon>
        <taxon>Taeniidae</taxon>
        <taxon>Echinococcus</taxon>
        <taxon>Echinococcus granulosus group</taxon>
    </lineage>
</organism>
<dbReference type="SMART" id="SM00715">
    <property type="entry name" value="LA"/>
    <property type="match status" value="1"/>
</dbReference>
<comment type="caution">
    <text evidence="5">The sequence shown here is derived from an EMBL/GenBank/DDBJ whole genome shotgun (WGS) entry which is preliminary data.</text>
</comment>
<dbReference type="CTD" id="36344574"/>
<feature type="compositionally biased region" description="Low complexity" evidence="3">
    <location>
        <begin position="272"/>
        <end position="290"/>
    </location>
</feature>
<feature type="region of interest" description="Disordered" evidence="3">
    <location>
        <begin position="271"/>
        <end position="332"/>
    </location>
</feature>
<feature type="region of interest" description="Disordered" evidence="3">
    <location>
        <begin position="759"/>
        <end position="779"/>
    </location>
</feature>
<dbReference type="InterPro" id="IPR036388">
    <property type="entry name" value="WH-like_DNA-bd_sf"/>
</dbReference>
<feature type="region of interest" description="Disordered" evidence="3">
    <location>
        <begin position="356"/>
        <end position="382"/>
    </location>
</feature>
<keyword evidence="6" id="KW-1185">Reference proteome</keyword>
<dbReference type="AlphaFoldDB" id="W6US98"/>
<feature type="region of interest" description="Disordered" evidence="3">
    <location>
        <begin position="528"/>
        <end position="550"/>
    </location>
</feature>
<dbReference type="CDD" id="cd07323">
    <property type="entry name" value="LAM"/>
    <property type="match status" value="1"/>
</dbReference>
<dbReference type="SUPFAM" id="SSF46785">
    <property type="entry name" value="Winged helix' DNA-binding domain"/>
    <property type="match status" value="1"/>
</dbReference>
<feature type="domain" description="HTH La-type RNA-binding" evidence="4">
    <location>
        <begin position="126"/>
        <end position="215"/>
    </location>
</feature>
<dbReference type="Pfam" id="PF05383">
    <property type="entry name" value="La"/>
    <property type="match status" value="1"/>
</dbReference>
<feature type="region of interest" description="Disordered" evidence="3">
    <location>
        <begin position="34"/>
        <end position="67"/>
    </location>
</feature>
<feature type="compositionally biased region" description="Polar residues" evidence="3">
    <location>
        <begin position="1117"/>
        <end position="1130"/>
    </location>
</feature>
<dbReference type="RefSeq" id="XP_024347510.1">
    <property type="nucleotide sequence ID" value="XM_024498108.1"/>
</dbReference>
<dbReference type="InterPro" id="IPR006630">
    <property type="entry name" value="La_HTH"/>
</dbReference>
<feature type="compositionally biased region" description="Basic residues" evidence="3">
    <location>
        <begin position="1082"/>
        <end position="1096"/>
    </location>
</feature>
<feature type="compositionally biased region" description="Polar residues" evidence="3">
    <location>
        <begin position="39"/>
        <end position="51"/>
    </location>
</feature>
<sequence length="1198" mass="133488">MVDIVNPPVEEEWPELGKNWKRFEDDVGLEKAAFKEDSQSIGVSDGAQSGPRTSRRNSNDNNRSSVISNATVGDRNRSCLLIGPNFVGYEVCHHAPILGFDPSIVNYYRGLTRTPVTCCCHHPECAFCTSTRLNRIRLQVEYYFGDANFGKDAYLQGLMEDDRFIPLDVILGFPRMAQHKAKREDVLKACAASTVVEFDETMSKIRRINPNSFPSLISATMKLPEPAAPHPLLQFPDQPNPMPVITLQQSPQPPVPEVILTSAQEEPCFLEQQNTQQQQQQQKPQEGRWQTVDRRSKRAGNRSHYESDAEAQRISRPAQSRSRAVSSSSDSVDIDEEDLLKYLVVILPERAIEREDPSTTVLTSKAPEEASQQSSTASGTATSAIAPVSELRSKGFSHSHHVTPQKLQKSEGGGVSQRIYSKHPSGDRHPNPDYQSRAKTHAEHLQEIKHGLEVYQSSVRRQRRSSYTRLGFDFDYDFDDYLSSRNSSFSDLGSLDDHHIISQPSKVQLLSDEDFATLKLAAEDKVPPSAAIHPAKSEQLPAENPGESIDEKKPTEIKEYPFFYPSSIVEPPPFVAQPIIYYPANVQLAQWNPVFQVGNKDNSATAEDQQSASFHLAKAAVDALINEVSMAASKAEEQIGQSPKKISHLPTPRTPRRVVGFYPVKIGAGGRRRRDELDVGFAFDIDKPSGHSGKGPRHSSSRGPRVSSVSFCEGDKSVFNFVPDIAVEEDKEKTVVSMGRDFCCSGTTVIISSQSRYPSSGAEVRSHNTTGNQLEDQEATRASSLRIRGRRKHATSFCASTAHSVNNFAPNFRNNMTTQSVLKAGGYTSKDYMRYRAACLADRERCGAGKSQEMNTLYRFWSFFLRDNFFSKMYREFRQLARSDAEVGYRYGIECLFRFYSYGLERRFLPTLFKDFQEETLRDYDAGHLYGLEKFWAFLHYGRQKPELDPRIAELLKKYRRIEDFRINFEAPDGFFGYRKRLPSTSADVSISEPAIKHSRGSSEPESVNPDDFESEPAAVTALTSQVSESLASTDCPIKARGAKKEATEDEDENKIKSVGVKPLYQGEVSIKGGDSAQVKRGLQKKRLSKKGKKPTKLAVSESGDTPQPSKHESDTAKTASTNATDSPATTKWPVKHWDSKKPAPTAGDVDSQKNVQVTVPAGDLADVTNVTTAPKKALVDHSAPMRPRNQRGKPKSG</sequence>
<feature type="region of interest" description="Disordered" evidence="3">
    <location>
        <begin position="989"/>
        <end position="1035"/>
    </location>
</feature>
<feature type="compositionally biased region" description="Low complexity" evidence="3">
    <location>
        <begin position="315"/>
        <end position="331"/>
    </location>
</feature>
<dbReference type="KEGG" id="egl:EGR_08859"/>
<protein>
    <submittedName>
        <fullName evidence="5">La-related protein</fullName>
    </submittedName>
</protein>
<feature type="compositionally biased region" description="Low complexity" evidence="3">
    <location>
        <begin position="370"/>
        <end position="382"/>
    </location>
</feature>
<dbReference type="OrthoDB" id="340227at2759"/>
<evidence type="ECO:0000313" key="6">
    <source>
        <dbReference type="Proteomes" id="UP000019149"/>
    </source>
</evidence>
<evidence type="ECO:0000259" key="4">
    <source>
        <dbReference type="PROSITE" id="PS50961"/>
    </source>
</evidence>
<feature type="compositionally biased region" description="Basic and acidic residues" evidence="3">
    <location>
        <begin position="303"/>
        <end position="313"/>
    </location>
</feature>
<dbReference type="OMA" id="HATSFCA"/>
<dbReference type="STRING" id="6210.W6US98"/>
<evidence type="ECO:0000256" key="2">
    <source>
        <dbReference type="PROSITE-ProRule" id="PRU00332"/>
    </source>
</evidence>
<feature type="region of interest" description="Disordered" evidence="3">
    <location>
        <begin position="1076"/>
        <end position="1198"/>
    </location>
</feature>
<dbReference type="GO" id="GO:0048255">
    <property type="term" value="P:mRNA stabilization"/>
    <property type="evidence" value="ECO:0007669"/>
    <property type="project" value="InterPro"/>
</dbReference>